<protein>
    <submittedName>
        <fullName evidence="2">Uncharacterized protein</fullName>
    </submittedName>
</protein>
<sequence>MESMNATFQGTRLSFDLDYNPPTQYDEPPPVQVSRRSRQTTPSEGARRGKRSAGETVDFSAGPSNTNVATPEPYYPTFDFSTGPSNTNVNFSSQQSVGFVTTQVSIFDFAHFNGSQYCIQHDDSRFNVGDSQNLVLNRQNSPQRTFGLHKSTRCGTGSHYQNKILKMKMKMKM</sequence>
<comment type="caution">
    <text evidence="2">The sequence shown here is derived from an EMBL/GenBank/DDBJ whole genome shotgun (WGS) entry which is preliminary data.</text>
</comment>
<evidence type="ECO:0000313" key="2">
    <source>
        <dbReference type="EMBL" id="TMW81291.1"/>
    </source>
</evidence>
<proteinExistence type="predicted"/>
<feature type="compositionally biased region" description="Polar residues" evidence="1">
    <location>
        <begin position="1"/>
        <end position="12"/>
    </location>
</feature>
<name>A0A6N2AJL3_SOLCI</name>
<evidence type="ECO:0000256" key="1">
    <source>
        <dbReference type="SAM" id="MobiDB-lite"/>
    </source>
</evidence>
<accession>A0A6N2AJL3</accession>
<feature type="region of interest" description="Disordered" evidence="1">
    <location>
        <begin position="1"/>
        <end position="74"/>
    </location>
</feature>
<reference evidence="2" key="1">
    <citation type="submission" date="2019-05" db="EMBL/GenBank/DDBJ databases">
        <title>The de novo reference genome and transcriptome assemblies of the wild tomato species Solanum chilense.</title>
        <authorList>
            <person name="Stam R."/>
            <person name="Nosenko T."/>
            <person name="Hoerger A.C."/>
            <person name="Stephan W."/>
            <person name="Seidel M.A."/>
            <person name="Kuhn J.M.M."/>
            <person name="Haberer G."/>
            <person name="Tellier A."/>
        </authorList>
    </citation>
    <scope>NUCLEOTIDE SEQUENCE</scope>
    <source>
        <tissue evidence="2">Mature leaves</tissue>
    </source>
</reference>
<dbReference type="AlphaFoldDB" id="A0A6N2AJL3"/>
<organism evidence="2">
    <name type="scientific">Solanum chilense</name>
    <name type="common">Tomato</name>
    <name type="synonym">Lycopersicon chilense</name>
    <dbReference type="NCBI Taxonomy" id="4083"/>
    <lineage>
        <taxon>Eukaryota</taxon>
        <taxon>Viridiplantae</taxon>
        <taxon>Streptophyta</taxon>
        <taxon>Embryophyta</taxon>
        <taxon>Tracheophyta</taxon>
        <taxon>Spermatophyta</taxon>
        <taxon>Magnoliopsida</taxon>
        <taxon>eudicotyledons</taxon>
        <taxon>Gunneridae</taxon>
        <taxon>Pentapetalae</taxon>
        <taxon>asterids</taxon>
        <taxon>lamiids</taxon>
        <taxon>Solanales</taxon>
        <taxon>Solanaceae</taxon>
        <taxon>Solanoideae</taxon>
        <taxon>Solaneae</taxon>
        <taxon>Solanum</taxon>
        <taxon>Solanum subgen. Lycopersicon</taxon>
    </lineage>
</organism>
<dbReference type="EMBL" id="RXGB01026985">
    <property type="protein sequence ID" value="TMW81291.1"/>
    <property type="molecule type" value="Genomic_DNA"/>
</dbReference>
<gene>
    <name evidence="2" type="ORF">EJD97_010581</name>
</gene>